<dbReference type="EMBL" id="QKWP01000045">
    <property type="protein sequence ID" value="RIB29158.1"/>
    <property type="molecule type" value="Genomic_DNA"/>
</dbReference>
<comment type="caution">
    <text evidence="1">The sequence shown here is derived from an EMBL/GenBank/DDBJ whole genome shotgun (WGS) entry which is preliminary data.</text>
</comment>
<dbReference type="OrthoDB" id="2123952at2759"/>
<sequence length="148" mass="17035">MKCKDCIKRNLECTDQKELKRRGPKPRVPVELHEDDMTKIICSLFPEAKEYFTNVMSVDPLKKNYDDEIFSNFFTEEVSADSIMPAGPPKEIYGEVEIFCDLSTEEYCGNEGSVTRVDPSMEICDEFEYFRNGTLSIQEYCVSQGIII</sequence>
<reference evidence="1 2" key="1">
    <citation type="submission" date="2018-06" db="EMBL/GenBank/DDBJ databases">
        <title>Comparative genomics reveals the genomic features of Rhizophagus irregularis, R. cerebriforme, R. diaphanum and Gigaspora rosea, and their symbiotic lifestyle signature.</title>
        <authorList>
            <person name="Morin E."/>
            <person name="San Clemente H."/>
            <person name="Chen E.C.H."/>
            <person name="De La Providencia I."/>
            <person name="Hainaut M."/>
            <person name="Kuo A."/>
            <person name="Kohler A."/>
            <person name="Murat C."/>
            <person name="Tang N."/>
            <person name="Roy S."/>
            <person name="Loubradou J."/>
            <person name="Henrissat B."/>
            <person name="Grigoriev I.V."/>
            <person name="Corradi N."/>
            <person name="Roux C."/>
            <person name="Martin F.M."/>
        </authorList>
    </citation>
    <scope>NUCLEOTIDE SEQUENCE [LARGE SCALE GENOMIC DNA]</scope>
    <source>
        <strain evidence="1 2">DAOM 194757</strain>
    </source>
</reference>
<evidence type="ECO:0000313" key="2">
    <source>
        <dbReference type="Proteomes" id="UP000266673"/>
    </source>
</evidence>
<name>A0A397W4K0_9GLOM</name>
<proteinExistence type="predicted"/>
<protein>
    <submittedName>
        <fullName evidence="1">Uncharacterized protein</fullName>
    </submittedName>
</protein>
<dbReference type="AlphaFoldDB" id="A0A397W4K0"/>
<keyword evidence="2" id="KW-1185">Reference proteome</keyword>
<evidence type="ECO:0000313" key="1">
    <source>
        <dbReference type="EMBL" id="RIB29158.1"/>
    </source>
</evidence>
<organism evidence="1 2">
    <name type="scientific">Gigaspora rosea</name>
    <dbReference type="NCBI Taxonomy" id="44941"/>
    <lineage>
        <taxon>Eukaryota</taxon>
        <taxon>Fungi</taxon>
        <taxon>Fungi incertae sedis</taxon>
        <taxon>Mucoromycota</taxon>
        <taxon>Glomeromycotina</taxon>
        <taxon>Glomeromycetes</taxon>
        <taxon>Diversisporales</taxon>
        <taxon>Gigasporaceae</taxon>
        <taxon>Gigaspora</taxon>
    </lineage>
</organism>
<gene>
    <name evidence="1" type="ORF">C2G38_2156131</name>
</gene>
<accession>A0A397W4K0</accession>
<dbReference type="Proteomes" id="UP000266673">
    <property type="component" value="Unassembled WGS sequence"/>
</dbReference>